<dbReference type="PROSITE" id="PS51845">
    <property type="entry name" value="PDEASE_I_2"/>
    <property type="match status" value="1"/>
</dbReference>
<evidence type="ECO:0000256" key="2">
    <source>
        <dbReference type="ARBA" id="ARBA00022801"/>
    </source>
</evidence>
<feature type="compositionally biased region" description="Polar residues" evidence="4">
    <location>
        <begin position="603"/>
        <end position="612"/>
    </location>
</feature>
<evidence type="ECO:0000259" key="5">
    <source>
        <dbReference type="PROSITE" id="PS51845"/>
    </source>
</evidence>
<dbReference type="EMBL" id="JANBOH010000020">
    <property type="protein sequence ID" value="KAJ1647779.1"/>
    <property type="molecule type" value="Genomic_DNA"/>
</dbReference>
<dbReference type="InterPro" id="IPR003607">
    <property type="entry name" value="HD/PDEase_dom"/>
</dbReference>
<dbReference type="GO" id="GO:0004114">
    <property type="term" value="F:3',5'-cyclic-nucleotide phosphodiesterase activity"/>
    <property type="evidence" value="ECO:0007669"/>
    <property type="project" value="InterPro"/>
</dbReference>
<dbReference type="InterPro" id="IPR023174">
    <property type="entry name" value="PDEase_CS"/>
</dbReference>
<evidence type="ECO:0000256" key="1">
    <source>
        <dbReference type="ARBA" id="ARBA00022723"/>
    </source>
</evidence>
<dbReference type="Pfam" id="PF00233">
    <property type="entry name" value="PDEase_I"/>
    <property type="match status" value="1"/>
</dbReference>
<evidence type="ECO:0000313" key="7">
    <source>
        <dbReference type="Proteomes" id="UP001145021"/>
    </source>
</evidence>
<dbReference type="GO" id="GO:0046872">
    <property type="term" value="F:metal ion binding"/>
    <property type="evidence" value="ECO:0007669"/>
    <property type="project" value="UniProtKB-KW"/>
</dbReference>
<comment type="cofactor">
    <cofactor evidence="3">
        <name>a divalent metal cation</name>
        <dbReference type="ChEBI" id="CHEBI:60240"/>
    </cofactor>
    <text evidence="3">Binds 2 divalent metal cations per subunit. Site 1 may preferentially bind zinc ions, while site 2 has a preference for magnesium and/or manganese ions.</text>
</comment>
<reference evidence="6" key="1">
    <citation type="submission" date="2022-07" db="EMBL/GenBank/DDBJ databases">
        <title>Phylogenomic reconstructions and comparative analyses of Kickxellomycotina fungi.</title>
        <authorList>
            <person name="Reynolds N.K."/>
            <person name="Stajich J.E."/>
            <person name="Barry K."/>
            <person name="Grigoriev I.V."/>
            <person name="Crous P."/>
            <person name="Smith M.E."/>
        </authorList>
    </citation>
    <scope>NUCLEOTIDE SEQUENCE</scope>
    <source>
        <strain evidence="6">NBRC 105413</strain>
    </source>
</reference>
<accession>A0A9W8CL53</accession>
<dbReference type="EC" id="3.1.4.-" evidence="3"/>
<keyword evidence="7" id="KW-1185">Reference proteome</keyword>
<proteinExistence type="inferred from homology"/>
<feature type="compositionally biased region" description="Polar residues" evidence="4">
    <location>
        <begin position="691"/>
        <end position="701"/>
    </location>
</feature>
<comment type="caution">
    <text evidence="6">The sequence shown here is derived from an EMBL/GenBank/DDBJ whole genome shotgun (WGS) entry which is preliminary data.</text>
</comment>
<feature type="domain" description="PDEase" evidence="5">
    <location>
        <begin position="218"/>
        <end position="584"/>
    </location>
</feature>
<dbReference type="SMART" id="SM00471">
    <property type="entry name" value="HDc"/>
    <property type="match status" value="1"/>
</dbReference>
<dbReference type="InterPro" id="IPR002073">
    <property type="entry name" value="PDEase_catalytic_dom"/>
</dbReference>
<dbReference type="PROSITE" id="PS00126">
    <property type="entry name" value="PDEASE_I_1"/>
    <property type="match status" value="1"/>
</dbReference>
<sequence>MASTQLASASSNMPLISSVTSMHQTRCGAADFNKRRNSVNCISCSVSDKNSRRAANSDKSVAMSTTHDPGFMRQAASLGAMNYLIKPISAETVHSLWINVFSCRTHPNAASGCCCKDSQATVSERAGGISGGHDEGRDSNTRTPQQTIFQRRIRTNTVNGAYTADTRNSSFEEDFIRQFVPAISSTLPGKSSACGNNAEAGNEDCGSTAAASTFDALSSNDEEEDPDHGFITSARAEYLRSRLMEWSFCPYEFDRSELVDCAIIMIMDSAACVDLTLRACRVRKFVTILESAYYDNPYHNFNHAIDVTQCTFYILHTLGMFNRTEPRRSSLRSPTETSFPVRSILRPTDVIALVVASMCHDLGHPGLNNAFMVRARTQLAEIYNDQSVLENFHAACFSMIMSYFFNEFVAPNGKGTVANSGMPAQSTFDYEEFRRIAVHAILATDMARHFEFIGKCRAQYERFMTGSNLPLTGQQHEAERAQLAASILKCADISNITRPFNVSQRWTRRLNREVTLQGNIEESLGMQRSIVVDQTNVPASQIAFYETCGRPLFSALVDLIPELHFMPEQLENNIRNWGFIQSNQKVPEVPYGLKHASTFDLSTSTRAGSTDSAPDFLPKRPLGASAMPTPSSDTFALSALAVESEHLANYSLHIGSSTAHSEKASSPENDSSQDRSTAELLVNAGVPSPPHSQRSATATTT</sequence>
<dbReference type="GO" id="GO:0007165">
    <property type="term" value="P:signal transduction"/>
    <property type="evidence" value="ECO:0007669"/>
    <property type="project" value="InterPro"/>
</dbReference>
<comment type="similarity">
    <text evidence="3">Belongs to the cyclic nucleotide phosphodiesterase family.</text>
</comment>
<dbReference type="CDD" id="cd00077">
    <property type="entry name" value="HDc"/>
    <property type="match status" value="1"/>
</dbReference>
<feature type="region of interest" description="Disordered" evidence="4">
    <location>
        <begin position="657"/>
        <end position="701"/>
    </location>
</feature>
<keyword evidence="2 3" id="KW-0378">Hydrolase</keyword>
<protein>
    <recommendedName>
        <fullName evidence="3">Phosphodiesterase</fullName>
        <ecNumber evidence="3">3.1.4.-</ecNumber>
    </recommendedName>
</protein>
<dbReference type="Proteomes" id="UP001145021">
    <property type="component" value="Unassembled WGS sequence"/>
</dbReference>
<dbReference type="SUPFAM" id="SSF109604">
    <property type="entry name" value="HD-domain/PDEase-like"/>
    <property type="match status" value="1"/>
</dbReference>
<dbReference type="PANTHER" id="PTHR11347">
    <property type="entry name" value="CYCLIC NUCLEOTIDE PHOSPHODIESTERASE"/>
    <property type="match status" value="1"/>
</dbReference>
<organism evidence="6 7">
    <name type="scientific">Coemansia asiatica</name>
    <dbReference type="NCBI Taxonomy" id="1052880"/>
    <lineage>
        <taxon>Eukaryota</taxon>
        <taxon>Fungi</taxon>
        <taxon>Fungi incertae sedis</taxon>
        <taxon>Zoopagomycota</taxon>
        <taxon>Kickxellomycotina</taxon>
        <taxon>Kickxellomycetes</taxon>
        <taxon>Kickxellales</taxon>
        <taxon>Kickxellaceae</taxon>
        <taxon>Coemansia</taxon>
    </lineage>
</organism>
<feature type="region of interest" description="Disordered" evidence="4">
    <location>
        <begin position="125"/>
        <end position="144"/>
    </location>
</feature>
<dbReference type="Gene3D" id="1.10.1300.10">
    <property type="entry name" value="3'5'-cyclic nucleotide phosphodiesterase, catalytic domain"/>
    <property type="match status" value="1"/>
</dbReference>
<evidence type="ECO:0000256" key="4">
    <source>
        <dbReference type="SAM" id="MobiDB-lite"/>
    </source>
</evidence>
<evidence type="ECO:0000256" key="3">
    <source>
        <dbReference type="RuleBase" id="RU363067"/>
    </source>
</evidence>
<name>A0A9W8CL53_9FUNG</name>
<keyword evidence="1 3" id="KW-0479">Metal-binding</keyword>
<evidence type="ECO:0000313" key="6">
    <source>
        <dbReference type="EMBL" id="KAJ1647779.1"/>
    </source>
</evidence>
<dbReference type="AlphaFoldDB" id="A0A9W8CL53"/>
<feature type="region of interest" description="Disordered" evidence="4">
    <location>
        <begin position="603"/>
        <end position="629"/>
    </location>
</feature>
<dbReference type="InterPro" id="IPR036971">
    <property type="entry name" value="PDEase_catalytic_dom_sf"/>
</dbReference>
<gene>
    <name evidence="6" type="primary">PDE2</name>
    <name evidence="6" type="ORF">LPJ64_000879</name>
</gene>